<evidence type="ECO:0000256" key="1">
    <source>
        <dbReference type="SAM" id="MobiDB-lite"/>
    </source>
</evidence>
<organism evidence="2 3">
    <name type="scientific">Microbacterium capsulatum</name>
    <dbReference type="NCBI Taxonomy" id="3041921"/>
    <lineage>
        <taxon>Bacteria</taxon>
        <taxon>Bacillati</taxon>
        <taxon>Actinomycetota</taxon>
        <taxon>Actinomycetes</taxon>
        <taxon>Micrococcales</taxon>
        <taxon>Microbacteriaceae</taxon>
        <taxon>Microbacterium</taxon>
    </lineage>
</organism>
<reference evidence="2 3" key="1">
    <citation type="submission" date="2023-08" db="EMBL/GenBank/DDBJ databases">
        <title>Microbacterium sp. nov., isolated from a waste landfill.</title>
        <authorList>
            <person name="Wen W."/>
        </authorList>
    </citation>
    <scope>NUCLEOTIDE SEQUENCE [LARGE SCALE GENOMIC DNA]</scope>
    <source>
        <strain evidence="2 3">ASV81</strain>
    </source>
</reference>
<feature type="region of interest" description="Disordered" evidence="1">
    <location>
        <begin position="1"/>
        <end position="28"/>
    </location>
</feature>
<protein>
    <submittedName>
        <fullName evidence="2">HAD domain-containing protein</fullName>
    </submittedName>
</protein>
<dbReference type="EMBL" id="JAVFCB010000004">
    <property type="protein sequence ID" value="MDQ4214050.1"/>
    <property type="molecule type" value="Genomic_DNA"/>
</dbReference>
<dbReference type="Pfam" id="PF18143">
    <property type="entry name" value="HAD_SAK_2"/>
    <property type="match status" value="1"/>
</dbReference>
<accession>A0ABU0XIU0</accession>
<evidence type="ECO:0000313" key="2">
    <source>
        <dbReference type="EMBL" id="MDQ4214050.1"/>
    </source>
</evidence>
<proteinExistence type="predicted"/>
<keyword evidence="3" id="KW-1185">Reference proteome</keyword>
<dbReference type="Proteomes" id="UP001230289">
    <property type="component" value="Unassembled WGS sequence"/>
</dbReference>
<name>A0ABU0XIU0_9MICO</name>
<comment type="caution">
    <text evidence="2">The sequence shown here is derived from an EMBL/GenBank/DDBJ whole genome shotgun (WGS) entry which is preliminary data.</text>
</comment>
<evidence type="ECO:0000313" key="3">
    <source>
        <dbReference type="Proteomes" id="UP001230289"/>
    </source>
</evidence>
<dbReference type="RefSeq" id="WP_308488984.1">
    <property type="nucleotide sequence ID" value="NZ_JAVFCB010000004.1"/>
</dbReference>
<sequence>MPPTPPNDDLPTPSRTEPTARKYDLDSADQNEGPRLVIALDIDGVLARHLDDVELRQMPNDYADLPFGAVWVEDHRGQTRLLHTAPAVIVELDEIVRKPGVQLVWVSSDAPWTLPRAIELAFGGRLASGVVVTDRSRASNWKMTQLLRYLRSAGDPPFVWADDKAIEFAFRVSRAFRDGNVGPSQRLLITTSPATGLTLDEVEAIREFMQGVIGKRP</sequence>
<gene>
    <name evidence="2" type="ORF">RBR11_08985</name>
</gene>